<feature type="region of interest" description="Disordered" evidence="1">
    <location>
        <begin position="132"/>
        <end position="192"/>
    </location>
</feature>
<dbReference type="AlphaFoldDB" id="A0A9Q3GML2"/>
<sequence>METIIDGRTLREIIPIVPFTLQFNGKLKPEDWKDMDQALQLHKLLKHLFQWRMDNKRLNLALSWAELGEFCHKVFLNKITFKDLIVITYRWIPNRKFKLLEERAARIRENKATIQAIQEQLNQKENTLIPSGSQEVDQLNSPVASQHKGTRRSVAKSHHCSKTQVLFRRRQESKGKNKTSFNQSQEKSDAQL</sequence>
<feature type="compositionally biased region" description="Basic residues" evidence="1">
    <location>
        <begin position="148"/>
        <end position="161"/>
    </location>
</feature>
<evidence type="ECO:0000313" key="2">
    <source>
        <dbReference type="EMBL" id="MBW0473036.1"/>
    </source>
</evidence>
<evidence type="ECO:0000256" key="1">
    <source>
        <dbReference type="SAM" id="MobiDB-lite"/>
    </source>
</evidence>
<comment type="caution">
    <text evidence="2">The sequence shown here is derived from an EMBL/GenBank/DDBJ whole genome shotgun (WGS) entry which is preliminary data.</text>
</comment>
<organism evidence="2 3">
    <name type="scientific">Austropuccinia psidii MF-1</name>
    <dbReference type="NCBI Taxonomy" id="1389203"/>
    <lineage>
        <taxon>Eukaryota</taxon>
        <taxon>Fungi</taxon>
        <taxon>Dikarya</taxon>
        <taxon>Basidiomycota</taxon>
        <taxon>Pucciniomycotina</taxon>
        <taxon>Pucciniomycetes</taxon>
        <taxon>Pucciniales</taxon>
        <taxon>Sphaerophragmiaceae</taxon>
        <taxon>Austropuccinia</taxon>
    </lineage>
</organism>
<proteinExistence type="predicted"/>
<keyword evidence="3" id="KW-1185">Reference proteome</keyword>
<reference evidence="2" key="1">
    <citation type="submission" date="2021-03" db="EMBL/GenBank/DDBJ databases">
        <title>Draft genome sequence of rust myrtle Austropuccinia psidii MF-1, a brazilian biotype.</title>
        <authorList>
            <person name="Quecine M.C."/>
            <person name="Pachon D.M.R."/>
            <person name="Bonatelli M.L."/>
            <person name="Correr F.H."/>
            <person name="Franceschini L.M."/>
            <person name="Leite T.F."/>
            <person name="Margarido G.R.A."/>
            <person name="Almeida C.A."/>
            <person name="Ferrarezi J.A."/>
            <person name="Labate C.A."/>
        </authorList>
    </citation>
    <scope>NUCLEOTIDE SEQUENCE</scope>
    <source>
        <strain evidence="2">MF-1</strain>
    </source>
</reference>
<protein>
    <submittedName>
        <fullName evidence="2">Uncharacterized protein</fullName>
    </submittedName>
</protein>
<accession>A0A9Q3GML2</accession>
<feature type="compositionally biased region" description="Polar residues" evidence="1">
    <location>
        <begin position="132"/>
        <end position="144"/>
    </location>
</feature>
<evidence type="ECO:0000313" key="3">
    <source>
        <dbReference type="Proteomes" id="UP000765509"/>
    </source>
</evidence>
<dbReference type="EMBL" id="AVOT02003277">
    <property type="protein sequence ID" value="MBW0473036.1"/>
    <property type="molecule type" value="Genomic_DNA"/>
</dbReference>
<gene>
    <name evidence="2" type="ORF">O181_012751</name>
</gene>
<name>A0A9Q3GML2_9BASI</name>
<dbReference type="Proteomes" id="UP000765509">
    <property type="component" value="Unassembled WGS sequence"/>
</dbReference>